<gene>
    <name evidence="2" type="ORF">E4Q08_20460</name>
</gene>
<dbReference type="EMBL" id="SPMX01000077">
    <property type="protein sequence ID" value="NMQ07443.1"/>
    <property type="molecule type" value="Genomic_DNA"/>
</dbReference>
<feature type="transmembrane region" description="Helical" evidence="1">
    <location>
        <begin position="40"/>
        <end position="60"/>
    </location>
</feature>
<organism evidence="2 3">
    <name type="scientific">Candidatus Accumulibacter contiguus</name>
    <dbReference type="NCBI Taxonomy" id="2954381"/>
    <lineage>
        <taxon>Bacteria</taxon>
        <taxon>Pseudomonadati</taxon>
        <taxon>Pseudomonadota</taxon>
        <taxon>Betaproteobacteria</taxon>
        <taxon>Candidatus Accumulibacter</taxon>
    </lineage>
</organism>
<keyword evidence="1" id="KW-0472">Membrane</keyword>
<evidence type="ECO:0000256" key="1">
    <source>
        <dbReference type="SAM" id="Phobius"/>
    </source>
</evidence>
<reference evidence="2" key="1">
    <citation type="submission" date="2019-03" db="EMBL/GenBank/DDBJ databases">
        <title>Metabolic reconstructions from genomes of highly enriched 'Candidatus Accumulibacter' and 'Candidatus Competibacter' bioreactor populations.</title>
        <authorList>
            <person name="Annavajhala M.K."/>
            <person name="Welles L."/>
            <person name="Abbas B."/>
            <person name="Sorokin D."/>
            <person name="Park H."/>
            <person name="Van Loosdrecht M."/>
            <person name="Chandran K."/>
        </authorList>
    </citation>
    <scope>NUCLEOTIDE SEQUENCE</scope>
    <source>
        <strain evidence="2">SBR_L</strain>
    </source>
</reference>
<dbReference type="InterPro" id="IPR046513">
    <property type="entry name" value="DUF6691"/>
</dbReference>
<dbReference type="RefSeq" id="WP_169071739.1">
    <property type="nucleotide sequence ID" value="NZ_JAZKUC010000003.1"/>
</dbReference>
<dbReference type="Proteomes" id="UP000886469">
    <property type="component" value="Unassembled WGS sequence"/>
</dbReference>
<evidence type="ECO:0000313" key="3">
    <source>
        <dbReference type="Proteomes" id="UP000886469"/>
    </source>
</evidence>
<keyword evidence="1" id="KW-0812">Transmembrane</keyword>
<dbReference type="Pfam" id="PF20398">
    <property type="entry name" value="DUF6691"/>
    <property type="match status" value="1"/>
</dbReference>
<protein>
    <submittedName>
        <fullName evidence="2">YeeE/YedE family protein</fullName>
    </submittedName>
</protein>
<proteinExistence type="predicted"/>
<feature type="transmembrane region" description="Helical" evidence="1">
    <location>
        <begin position="84"/>
        <end position="110"/>
    </location>
</feature>
<name>A0ABX1TGF1_9PROT</name>
<evidence type="ECO:0000313" key="2">
    <source>
        <dbReference type="EMBL" id="NMQ07443.1"/>
    </source>
</evidence>
<accession>A0ABX1TGF1</accession>
<comment type="caution">
    <text evidence="2">The sequence shown here is derived from an EMBL/GenBank/DDBJ whole genome shotgun (WGS) entry which is preliminary data.</text>
</comment>
<feature type="transmembrane region" description="Helical" evidence="1">
    <location>
        <begin position="116"/>
        <end position="133"/>
    </location>
</feature>
<keyword evidence="1" id="KW-1133">Transmembrane helix</keyword>
<sequence>MSVLISLLIGLLFGCGLIVSGMSNPAKVLAFLDLAGDWDPSLALVMAGAIAVGLLAFRVAGRRQTSLRGKPLQMPTARQIDRRLLIGSALFGIGWGLAGICPGPALVLLGTGADKGLVFVFAMLAGMAIFTAFERLSRARQAQSVPDN</sequence>
<keyword evidence="3" id="KW-1185">Reference proteome</keyword>